<organism evidence="1 2">
    <name type="scientific">Armillaria luteobubalina</name>
    <dbReference type="NCBI Taxonomy" id="153913"/>
    <lineage>
        <taxon>Eukaryota</taxon>
        <taxon>Fungi</taxon>
        <taxon>Dikarya</taxon>
        <taxon>Basidiomycota</taxon>
        <taxon>Agaricomycotina</taxon>
        <taxon>Agaricomycetes</taxon>
        <taxon>Agaricomycetidae</taxon>
        <taxon>Agaricales</taxon>
        <taxon>Marasmiineae</taxon>
        <taxon>Physalacriaceae</taxon>
        <taxon>Armillaria</taxon>
    </lineage>
</organism>
<evidence type="ECO:0000313" key="2">
    <source>
        <dbReference type="Proteomes" id="UP001175228"/>
    </source>
</evidence>
<sequence>MSLPESRGFNEDTKKVLKLSNTQSEDYVEVPWSSMDSVLWIAQRLEDIIQVSLYHFFLATDDGVVFKSFGELVCTCNAFKSRDQIVLTLLAHVDLFSYIPSNLKIQHPDATSSTNPLEQCKAEFHLIHPEKSEDWSAYLEQRKKAVDDFGSESSEDAEEDLLVFHEYIDEGVCAALRATDLDEDERSVLHDTVVPLFADSSDDGGNMVDLHGHLPNLSRWLNNITNF</sequence>
<dbReference type="Proteomes" id="UP001175228">
    <property type="component" value="Unassembled WGS sequence"/>
</dbReference>
<keyword evidence="2" id="KW-1185">Reference proteome</keyword>
<reference evidence="1" key="1">
    <citation type="submission" date="2023-06" db="EMBL/GenBank/DDBJ databases">
        <authorList>
            <consortium name="Lawrence Berkeley National Laboratory"/>
            <person name="Ahrendt S."/>
            <person name="Sahu N."/>
            <person name="Indic B."/>
            <person name="Wong-Bajracharya J."/>
            <person name="Merenyi Z."/>
            <person name="Ke H.-M."/>
            <person name="Monk M."/>
            <person name="Kocsube S."/>
            <person name="Drula E."/>
            <person name="Lipzen A."/>
            <person name="Balint B."/>
            <person name="Henrissat B."/>
            <person name="Andreopoulos B."/>
            <person name="Martin F.M."/>
            <person name="Harder C.B."/>
            <person name="Rigling D."/>
            <person name="Ford K.L."/>
            <person name="Foster G.D."/>
            <person name="Pangilinan J."/>
            <person name="Papanicolaou A."/>
            <person name="Barry K."/>
            <person name="LaButti K."/>
            <person name="Viragh M."/>
            <person name="Koriabine M."/>
            <person name="Yan M."/>
            <person name="Riley R."/>
            <person name="Champramary S."/>
            <person name="Plett K.L."/>
            <person name="Tsai I.J."/>
            <person name="Slot J."/>
            <person name="Sipos G."/>
            <person name="Plett J."/>
            <person name="Nagy L.G."/>
            <person name="Grigoriev I.V."/>
        </authorList>
    </citation>
    <scope>NUCLEOTIDE SEQUENCE</scope>
    <source>
        <strain evidence="1">HWK02</strain>
    </source>
</reference>
<gene>
    <name evidence="1" type="ORF">EDD18DRAFT_1135917</name>
</gene>
<comment type="caution">
    <text evidence="1">The sequence shown here is derived from an EMBL/GenBank/DDBJ whole genome shotgun (WGS) entry which is preliminary data.</text>
</comment>
<evidence type="ECO:0000313" key="1">
    <source>
        <dbReference type="EMBL" id="KAK0502997.1"/>
    </source>
</evidence>
<protein>
    <submittedName>
        <fullName evidence="1">Uncharacterized protein</fullName>
    </submittedName>
</protein>
<proteinExistence type="predicted"/>
<name>A0AA39QHE8_9AGAR</name>
<dbReference type="EMBL" id="JAUEPU010000004">
    <property type="protein sequence ID" value="KAK0502997.1"/>
    <property type="molecule type" value="Genomic_DNA"/>
</dbReference>
<accession>A0AA39QHE8</accession>
<dbReference type="AlphaFoldDB" id="A0AA39QHE8"/>